<feature type="compositionally biased region" description="Polar residues" evidence="1">
    <location>
        <begin position="244"/>
        <end position="259"/>
    </location>
</feature>
<dbReference type="InterPro" id="IPR001357">
    <property type="entry name" value="BRCT_dom"/>
</dbReference>
<dbReference type="GO" id="GO:0000278">
    <property type="term" value="P:mitotic cell cycle"/>
    <property type="evidence" value="ECO:0007669"/>
    <property type="project" value="TreeGrafter"/>
</dbReference>
<dbReference type="Proteomes" id="UP000823561">
    <property type="component" value="Chromosome 18"/>
</dbReference>
<evidence type="ECO:0000313" key="3">
    <source>
        <dbReference type="EMBL" id="KAG5266841.1"/>
    </source>
</evidence>
<dbReference type="SUPFAM" id="SSF52113">
    <property type="entry name" value="BRCT domain"/>
    <property type="match status" value="3"/>
</dbReference>
<dbReference type="CDD" id="cd17716">
    <property type="entry name" value="BRCT_microcephalin_rpt1"/>
    <property type="match status" value="1"/>
</dbReference>
<organism evidence="3 4">
    <name type="scientific">Alosa alosa</name>
    <name type="common">allis shad</name>
    <dbReference type="NCBI Taxonomy" id="278164"/>
    <lineage>
        <taxon>Eukaryota</taxon>
        <taxon>Metazoa</taxon>
        <taxon>Chordata</taxon>
        <taxon>Craniata</taxon>
        <taxon>Vertebrata</taxon>
        <taxon>Euteleostomi</taxon>
        <taxon>Actinopterygii</taxon>
        <taxon>Neopterygii</taxon>
        <taxon>Teleostei</taxon>
        <taxon>Clupei</taxon>
        <taxon>Clupeiformes</taxon>
        <taxon>Clupeoidei</taxon>
        <taxon>Clupeidae</taxon>
        <taxon>Alosa</taxon>
    </lineage>
</organism>
<dbReference type="AlphaFoldDB" id="A0AAV6FZN8"/>
<dbReference type="SMART" id="SM00292">
    <property type="entry name" value="BRCT"/>
    <property type="match status" value="3"/>
</dbReference>
<proteinExistence type="predicted"/>
<dbReference type="PANTHER" id="PTHR14625">
    <property type="entry name" value="MICROCEPHALIN"/>
    <property type="match status" value="1"/>
</dbReference>
<evidence type="ECO:0000256" key="1">
    <source>
        <dbReference type="SAM" id="MobiDB-lite"/>
    </source>
</evidence>
<protein>
    <recommendedName>
        <fullName evidence="2">BRCT domain-containing protein</fullName>
    </recommendedName>
</protein>
<dbReference type="PROSITE" id="PS50172">
    <property type="entry name" value="BRCT"/>
    <property type="match status" value="3"/>
</dbReference>
<evidence type="ECO:0000259" key="2">
    <source>
        <dbReference type="PROSITE" id="PS50172"/>
    </source>
</evidence>
<dbReference type="CDD" id="cd17736">
    <property type="entry name" value="BRCT_microcephalin_rpt2"/>
    <property type="match status" value="1"/>
</dbReference>
<dbReference type="FunFam" id="3.40.50.10190:FF:000047">
    <property type="entry name" value="Microcephalin"/>
    <property type="match status" value="1"/>
</dbReference>
<feature type="domain" description="BRCT" evidence="2">
    <location>
        <begin position="5"/>
        <end position="83"/>
    </location>
</feature>
<reference evidence="3" key="1">
    <citation type="submission" date="2020-10" db="EMBL/GenBank/DDBJ databases">
        <title>Chromosome-scale genome assembly of the Allis shad, Alosa alosa.</title>
        <authorList>
            <person name="Margot Z."/>
            <person name="Christophe K."/>
            <person name="Cabau C."/>
            <person name="Louis A."/>
            <person name="Berthelot C."/>
            <person name="Parey E."/>
            <person name="Roest Crollius H."/>
            <person name="Montfort J."/>
            <person name="Robinson-Rechavi M."/>
            <person name="Bucao C."/>
            <person name="Bouchez O."/>
            <person name="Gislard M."/>
            <person name="Lluch J."/>
            <person name="Milhes M."/>
            <person name="Lampietro C."/>
            <person name="Lopez Roques C."/>
            <person name="Donnadieu C."/>
            <person name="Braasch I."/>
            <person name="Desvignes T."/>
            <person name="Postlethwait J."/>
            <person name="Bobe J."/>
            <person name="Guiguen Y."/>
        </authorList>
    </citation>
    <scope>NUCLEOTIDE SEQUENCE</scope>
    <source>
        <strain evidence="3">M-15738</strain>
        <tissue evidence="3">Blood</tissue>
    </source>
</reference>
<dbReference type="Pfam" id="PF12738">
    <property type="entry name" value="PTCB-BRCT"/>
    <property type="match status" value="1"/>
</dbReference>
<feature type="compositionally biased region" description="Basic and acidic residues" evidence="1">
    <location>
        <begin position="587"/>
        <end position="598"/>
    </location>
</feature>
<dbReference type="Gene3D" id="3.40.50.10190">
    <property type="entry name" value="BRCT domain"/>
    <property type="match status" value="3"/>
</dbReference>
<feature type="domain" description="BRCT" evidence="2">
    <location>
        <begin position="672"/>
        <end position="752"/>
    </location>
</feature>
<feature type="region of interest" description="Disordered" evidence="1">
    <location>
        <begin position="244"/>
        <end position="291"/>
    </location>
</feature>
<feature type="domain" description="BRCT" evidence="2">
    <location>
        <begin position="773"/>
        <end position="855"/>
    </location>
</feature>
<dbReference type="InterPro" id="IPR022047">
    <property type="entry name" value="Microcephalin-like"/>
</dbReference>
<accession>A0AAV6FZN8</accession>
<evidence type="ECO:0000313" key="4">
    <source>
        <dbReference type="Proteomes" id="UP000823561"/>
    </source>
</evidence>
<dbReference type="Pfam" id="PF00533">
    <property type="entry name" value="BRCT"/>
    <property type="match status" value="1"/>
</dbReference>
<gene>
    <name evidence="3" type="ORF">AALO_G00236830</name>
</gene>
<keyword evidence="4" id="KW-1185">Reference proteome</keyword>
<name>A0AAV6FZN8_9TELE</name>
<dbReference type="EMBL" id="JADWDJ010000018">
    <property type="protein sequence ID" value="KAG5266841.1"/>
    <property type="molecule type" value="Genomic_DNA"/>
</dbReference>
<feature type="compositionally biased region" description="Basic residues" evidence="1">
    <location>
        <begin position="548"/>
        <end position="560"/>
    </location>
</feature>
<comment type="caution">
    <text evidence="3">The sequence shown here is derived from an EMBL/GenBank/DDBJ whole genome shotgun (WGS) entry which is preliminary data.</text>
</comment>
<dbReference type="InterPro" id="IPR036420">
    <property type="entry name" value="BRCT_dom_sf"/>
</dbReference>
<dbReference type="CDD" id="cd17751">
    <property type="entry name" value="BRCT_microcephalin_rpt3"/>
    <property type="match status" value="1"/>
</dbReference>
<dbReference type="PANTHER" id="PTHR14625:SF3">
    <property type="entry name" value="MICROCEPHALIN"/>
    <property type="match status" value="1"/>
</dbReference>
<sequence>MTKKESPMILKDVVAFVDVWSTSKRENYSEGFMQQLEEMGAVVSRTLNKNVTHVIFKHGHQSTWNKAQKMGVKLVSVLWVDKCRSDSQHVDENLCPAVNEEGRSVLANKRTHKCMQPRDIPTRTPENDRRLKKKLDKMMERMTPSSPVVANLSPLIIDEENGIVYSPSSKTAETMALRLKQMKERRENLSPTASQMVDSTFTHSLKPSIGSTPSTSFIQLLEEDDLPSSLGHTPEMEAGEMHFMSTSKSDTSSVHTITPSEEKNHHRKTRKLSASTPLPGVTPKRKSSRGIVTDSKALLPAGHKGLSKTAAKRSTGKQNSLDSYFSTALTTGERTVLADDAVNTEVETCREPSIYNSRLKLTPPKDSVLLEDTQTQTSPTFNETRTKTYKLSRSNKETSTSPILSMTMDSEFERENSTLVRVSSAPKASSLKKTSLTAVSQLRKVQKASLGHSPYEDGVDDDVFEDYFSSTEKSTKRQALNLDFSPEKDPISPFEMSVKPAKRKRGKNEPVEPCNKKRKPAPVSAAEFLAESSGLSSPSEDVASLSKAKPRSCGRRKSAHKQPASTGKDRRMKLRAETDGDVCSDAAGDKTTDKHRPIEPAAPPDTRREHVPLTFPKPLLTSRLNAARSRKGSQTLGEGIKYAADGLSDRSTEMFSCQGGEKNRNVQIKRTLVMTSMPTEKQQTVLQVVKTLGGFSVVDTVCESTTHVVAGSPRRTLNVLLGIARGCWILSYEWILWCLEHRQWIPEEPYEMSDDFPAAPICRLQQHLSAGEHQQDLFQGLPLMFVSPLSQPPTHSLEELIRLCGGAVCRTVRQAGICIGEYRGRKPEGTRCLSEQWILDCVTHLKRFPYEDYDLEYQYP</sequence>
<feature type="region of interest" description="Disordered" evidence="1">
    <location>
        <begin position="475"/>
        <end position="612"/>
    </location>
</feature>